<gene>
    <name evidence="1" type="ORF">Adu01nite_34090</name>
</gene>
<evidence type="ECO:0000313" key="2">
    <source>
        <dbReference type="Proteomes" id="UP000637628"/>
    </source>
</evidence>
<reference evidence="1 2" key="1">
    <citation type="submission" date="2021-01" db="EMBL/GenBank/DDBJ databases">
        <title>Whole genome shotgun sequence of Actinoplanes durhamensis NBRC 14914.</title>
        <authorList>
            <person name="Komaki H."/>
            <person name="Tamura T."/>
        </authorList>
    </citation>
    <scope>NUCLEOTIDE SEQUENCE [LARGE SCALE GENOMIC DNA]</scope>
    <source>
        <strain evidence="1 2">NBRC 14914</strain>
    </source>
</reference>
<proteinExistence type="predicted"/>
<protein>
    <recommendedName>
        <fullName evidence="3">Knr4/Smi1-like domain-containing protein</fullName>
    </recommendedName>
</protein>
<evidence type="ECO:0000313" key="1">
    <source>
        <dbReference type="EMBL" id="GIE02059.1"/>
    </source>
</evidence>
<keyword evidence="2" id="KW-1185">Reference proteome</keyword>
<name>A0ABQ3YWU3_9ACTN</name>
<organism evidence="1 2">
    <name type="scientific">Paractinoplanes durhamensis</name>
    <dbReference type="NCBI Taxonomy" id="113563"/>
    <lineage>
        <taxon>Bacteria</taxon>
        <taxon>Bacillati</taxon>
        <taxon>Actinomycetota</taxon>
        <taxon>Actinomycetes</taxon>
        <taxon>Micromonosporales</taxon>
        <taxon>Micromonosporaceae</taxon>
        <taxon>Paractinoplanes</taxon>
    </lineage>
</organism>
<dbReference type="EMBL" id="BOML01000029">
    <property type="protein sequence ID" value="GIE02059.1"/>
    <property type="molecule type" value="Genomic_DNA"/>
</dbReference>
<evidence type="ECO:0008006" key="3">
    <source>
        <dbReference type="Google" id="ProtNLM"/>
    </source>
</evidence>
<accession>A0ABQ3YWU3</accession>
<sequence>MVHMVSRVNDGFDLYSELVEGVRDAAAARRFIRRFAARYASPVVAGDGCDQEELRAAEDRLGFPLPVALREVYALIGRRLDLTRSQDLLLAPHRVSVEEAARVLVFRWECQHVAEWGIPLSAVTESDPPVVSRHDGEQVWHPFLDRVSLACVEMVLSEWLATGDAFGANLHLDDETVALLESQFRRLPLPDYPRWADMPPVRWFEGLGAVLREDAGTWLWVRAPSADAITAVQRALPGDWSTDEV</sequence>
<dbReference type="Proteomes" id="UP000637628">
    <property type="component" value="Unassembled WGS sequence"/>
</dbReference>
<comment type="caution">
    <text evidence="1">The sequence shown here is derived from an EMBL/GenBank/DDBJ whole genome shotgun (WGS) entry which is preliminary data.</text>
</comment>